<sequence length="88" mass="10014">MDHDHHHEGPHPSRYGRGKIAFVVMLAIAAFFLILEHRAHLVGILPYLLILACPLMHLFHHSGHGGHAAHDHEQRRESAESDLKEHRS</sequence>
<evidence type="ECO:0000256" key="2">
    <source>
        <dbReference type="SAM" id="Phobius"/>
    </source>
</evidence>
<dbReference type="InterPro" id="IPR021682">
    <property type="entry name" value="DUF2933"/>
</dbReference>
<dbReference type="EMBL" id="JAEQNE010000002">
    <property type="protein sequence ID" value="MBL0391211.1"/>
    <property type="molecule type" value="Genomic_DNA"/>
</dbReference>
<dbReference type="RefSeq" id="WP_201673858.1">
    <property type="nucleotide sequence ID" value="NZ_JAEQNE010000002.1"/>
</dbReference>
<accession>A0A936YZX8</accession>
<keyword evidence="2" id="KW-0472">Membrane</keyword>
<keyword evidence="4" id="KW-1185">Reference proteome</keyword>
<feature type="compositionally biased region" description="Basic and acidic residues" evidence="1">
    <location>
        <begin position="68"/>
        <end position="88"/>
    </location>
</feature>
<reference evidence="3 4" key="1">
    <citation type="journal article" date="2017" name="Int. J. Syst. Evol. Microbiol.">
        <title>Ramlibacter monticola sp. nov., isolated from forest soil.</title>
        <authorList>
            <person name="Chaudhary D.K."/>
            <person name="Kim J."/>
        </authorList>
    </citation>
    <scope>NUCLEOTIDE SEQUENCE [LARGE SCALE GENOMIC DNA]</scope>
    <source>
        <strain evidence="3 4">KACC 19175</strain>
    </source>
</reference>
<keyword evidence="2" id="KW-1133">Transmembrane helix</keyword>
<evidence type="ECO:0000256" key="1">
    <source>
        <dbReference type="SAM" id="MobiDB-lite"/>
    </source>
</evidence>
<proteinExistence type="predicted"/>
<evidence type="ECO:0000313" key="4">
    <source>
        <dbReference type="Proteomes" id="UP000599109"/>
    </source>
</evidence>
<feature type="region of interest" description="Disordered" evidence="1">
    <location>
        <begin position="63"/>
        <end position="88"/>
    </location>
</feature>
<evidence type="ECO:0000313" key="3">
    <source>
        <dbReference type="EMBL" id="MBL0391211.1"/>
    </source>
</evidence>
<organism evidence="3 4">
    <name type="scientific">Ramlibacter monticola</name>
    <dbReference type="NCBI Taxonomy" id="1926872"/>
    <lineage>
        <taxon>Bacteria</taxon>
        <taxon>Pseudomonadati</taxon>
        <taxon>Pseudomonadota</taxon>
        <taxon>Betaproteobacteria</taxon>
        <taxon>Burkholderiales</taxon>
        <taxon>Comamonadaceae</taxon>
        <taxon>Ramlibacter</taxon>
    </lineage>
</organism>
<dbReference type="Pfam" id="PF11666">
    <property type="entry name" value="DUF2933"/>
    <property type="match status" value="1"/>
</dbReference>
<comment type="caution">
    <text evidence="3">The sequence shown here is derived from an EMBL/GenBank/DDBJ whole genome shotgun (WGS) entry which is preliminary data.</text>
</comment>
<keyword evidence="2" id="KW-0812">Transmembrane</keyword>
<gene>
    <name evidence="3" type="ORF">JJ685_08680</name>
</gene>
<protein>
    <submittedName>
        <fullName evidence="3">DUF2933 domain-containing protein</fullName>
    </submittedName>
</protein>
<feature type="transmembrane region" description="Helical" evidence="2">
    <location>
        <begin position="20"/>
        <end position="35"/>
    </location>
</feature>
<feature type="transmembrane region" description="Helical" evidence="2">
    <location>
        <begin position="41"/>
        <end position="59"/>
    </location>
</feature>
<dbReference type="AlphaFoldDB" id="A0A936YZX8"/>
<dbReference type="Proteomes" id="UP000599109">
    <property type="component" value="Unassembled WGS sequence"/>
</dbReference>
<name>A0A936YZX8_9BURK</name>